<keyword evidence="2" id="KW-0503">Monooxygenase</keyword>
<accession>A0ABR0SS00</accession>
<evidence type="ECO:0000259" key="1">
    <source>
        <dbReference type="Pfam" id="PF01266"/>
    </source>
</evidence>
<feature type="domain" description="FAD dependent oxidoreductase" evidence="1">
    <location>
        <begin position="3"/>
        <end position="209"/>
    </location>
</feature>
<proteinExistence type="predicted"/>
<reference evidence="2 3" key="1">
    <citation type="submission" date="2024-01" db="EMBL/GenBank/DDBJ databases">
        <title>Complete genome of Cladobotryum mycophilum ATHUM6906.</title>
        <authorList>
            <person name="Christinaki A.C."/>
            <person name="Myridakis A.I."/>
            <person name="Kouvelis V.N."/>
        </authorList>
    </citation>
    <scope>NUCLEOTIDE SEQUENCE [LARGE SCALE GENOMIC DNA]</scope>
    <source>
        <strain evidence="2 3">ATHUM6906</strain>
    </source>
</reference>
<gene>
    <name evidence="2" type="ORF">PT974_04977</name>
</gene>
<comment type="caution">
    <text evidence="2">The sequence shown here is derived from an EMBL/GenBank/DDBJ whole genome shotgun (WGS) entry which is preliminary data.</text>
</comment>
<evidence type="ECO:0000313" key="2">
    <source>
        <dbReference type="EMBL" id="KAK5994500.1"/>
    </source>
</evidence>
<dbReference type="GO" id="GO:0004497">
    <property type="term" value="F:monooxygenase activity"/>
    <property type="evidence" value="ECO:0007669"/>
    <property type="project" value="UniProtKB-KW"/>
</dbReference>
<protein>
    <submittedName>
        <fullName evidence="2">FAD-dependent monooxygenase kojA</fullName>
    </submittedName>
</protein>
<dbReference type="Gene3D" id="3.50.50.60">
    <property type="entry name" value="FAD/NAD(P)-binding domain"/>
    <property type="match status" value="1"/>
</dbReference>
<evidence type="ECO:0000313" key="3">
    <source>
        <dbReference type="Proteomes" id="UP001338125"/>
    </source>
</evidence>
<organism evidence="2 3">
    <name type="scientific">Cladobotryum mycophilum</name>
    <dbReference type="NCBI Taxonomy" id="491253"/>
    <lineage>
        <taxon>Eukaryota</taxon>
        <taxon>Fungi</taxon>
        <taxon>Dikarya</taxon>
        <taxon>Ascomycota</taxon>
        <taxon>Pezizomycotina</taxon>
        <taxon>Sordariomycetes</taxon>
        <taxon>Hypocreomycetidae</taxon>
        <taxon>Hypocreales</taxon>
        <taxon>Hypocreaceae</taxon>
        <taxon>Cladobotryum</taxon>
    </lineage>
</organism>
<keyword evidence="2" id="KW-0560">Oxidoreductase</keyword>
<keyword evidence="3" id="KW-1185">Reference proteome</keyword>
<dbReference type="InterPro" id="IPR006076">
    <property type="entry name" value="FAD-dep_OxRdtase"/>
</dbReference>
<dbReference type="EMBL" id="JAVFKD010000010">
    <property type="protein sequence ID" value="KAK5994500.1"/>
    <property type="molecule type" value="Genomic_DNA"/>
</dbReference>
<dbReference type="Pfam" id="PF01266">
    <property type="entry name" value="DAO"/>
    <property type="match status" value="1"/>
</dbReference>
<dbReference type="Proteomes" id="UP001338125">
    <property type="component" value="Unassembled WGS sequence"/>
</dbReference>
<dbReference type="InterPro" id="IPR036188">
    <property type="entry name" value="FAD/NAD-bd_sf"/>
</dbReference>
<dbReference type="SUPFAM" id="SSF51905">
    <property type="entry name" value="FAD/NAD(P)-binding domain"/>
    <property type="match status" value="1"/>
</dbReference>
<name>A0ABR0SS00_9HYPO</name>
<sequence length="484" mass="53503">MLIAIVGAGWNGCHLACELSKEGHQVMLLDREHQIFNGTSGCFGIRLHRGPHYPRSKATRVNCQKGFERFRNRYANLVVEHEFSIYANGNVDSQNFPSKVSDETFKQVCMEYPGCREVDMATYGLAEAGCAYDLDEPSIAIGARARAHFEQELAEAGVGVVLGANVLSIRRLSAISGHGRPNTAIIFRRNRSAVATMFAHVVINCTGFQHFVPKDVFNPSSLVYFEYAYQACLALRYKDNAPSASNKPVSYICMDGWFPCLMPAVAGKNGDATSHRDYILTHGAFTILGSFNTVDKAKHILGTLTDEIVAKYVRQPAESEMCRFWPKFSSRFSYEGWYGTVLAKPKCPSEFRSSFAFENQGIIHVFPGKVSNVFDVSDEVMSLLQTRNTASAPLVLEAAGSRVVANGVFDTARTELRKKATEEDRNTCSLQTLEAVVASMKCETLGFGAECESRHLTRTTMTAGTCVTGIKLNRELRSRAMSLH</sequence>